<gene>
    <name evidence="1" type="ORF">UFOVP280_5</name>
</gene>
<organism evidence="1">
    <name type="scientific">uncultured Caudovirales phage</name>
    <dbReference type="NCBI Taxonomy" id="2100421"/>
    <lineage>
        <taxon>Viruses</taxon>
        <taxon>Duplodnaviria</taxon>
        <taxon>Heunggongvirae</taxon>
        <taxon>Uroviricota</taxon>
        <taxon>Caudoviricetes</taxon>
        <taxon>Peduoviridae</taxon>
        <taxon>Maltschvirus</taxon>
        <taxon>Maltschvirus maltsch</taxon>
    </lineage>
</organism>
<sequence length="143" mass="16497">MSKHKYIKTPEILWEMFEAYKEKVQSNPRLIDKALQSGKVVQEALRVPLTYEGFEVFGYENGVTLDHYFRNTNGAYEDYCGVCQRIKKSIRQDQIEGGMVGQYNPSITQRLNNLTEKTDVTTNGEAINEIKISIIRPDTKELE</sequence>
<proteinExistence type="predicted"/>
<dbReference type="EMBL" id="LR796288">
    <property type="protein sequence ID" value="CAB4134582.1"/>
    <property type="molecule type" value="Genomic_DNA"/>
</dbReference>
<name>A0A6J5LM14_9CAUD</name>
<evidence type="ECO:0000313" key="1">
    <source>
        <dbReference type="EMBL" id="CAB4134582.1"/>
    </source>
</evidence>
<reference evidence="1" key="1">
    <citation type="submission" date="2020-04" db="EMBL/GenBank/DDBJ databases">
        <authorList>
            <person name="Chiriac C."/>
            <person name="Salcher M."/>
            <person name="Ghai R."/>
            <person name="Kavagutti S V."/>
        </authorList>
    </citation>
    <scope>NUCLEOTIDE SEQUENCE</scope>
</reference>
<accession>A0A6J5LM14</accession>
<dbReference type="Gene3D" id="1.10.132.80">
    <property type="match status" value="1"/>
</dbReference>
<protein>
    <submittedName>
        <fullName evidence="1">DNA-packaging protein gp3</fullName>
    </submittedName>
</protein>